<name>A0A1R0GWL5_9FUNG</name>
<keyword evidence="5 6" id="KW-0349">Heme</keyword>
<dbReference type="PANTHER" id="PTHR24305:SF235">
    <property type="entry name" value="CYTOCHROME P450 MONOOXYGENASE APDB-RELATED"/>
    <property type="match status" value="1"/>
</dbReference>
<dbReference type="AlphaFoldDB" id="A0A1R0GWL5"/>
<feature type="binding site" description="axial binding residue" evidence="5">
    <location>
        <position position="451"/>
    </location>
    <ligand>
        <name>heme</name>
        <dbReference type="ChEBI" id="CHEBI:30413"/>
    </ligand>
    <ligandPart>
        <name>Fe</name>
        <dbReference type="ChEBI" id="CHEBI:18248"/>
    </ligandPart>
</feature>
<protein>
    <submittedName>
        <fullName evidence="8">Pisatin demethylase</fullName>
    </submittedName>
</protein>
<evidence type="ECO:0000313" key="8">
    <source>
        <dbReference type="EMBL" id="OLY81291.1"/>
    </source>
</evidence>
<keyword evidence="7" id="KW-1133">Transmembrane helix</keyword>
<keyword evidence="8" id="KW-0489">Methyltransferase</keyword>
<comment type="cofactor">
    <cofactor evidence="1 5">
        <name>heme</name>
        <dbReference type="ChEBI" id="CHEBI:30413"/>
    </cofactor>
</comment>
<keyword evidence="7" id="KW-0472">Membrane</keyword>
<dbReference type="PROSITE" id="PS00086">
    <property type="entry name" value="CYTOCHROME_P450"/>
    <property type="match status" value="1"/>
</dbReference>
<dbReference type="InterPro" id="IPR002401">
    <property type="entry name" value="Cyt_P450_E_grp-I"/>
</dbReference>
<dbReference type="EMBL" id="LSSL01002607">
    <property type="protein sequence ID" value="OLY81291.1"/>
    <property type="molecule type" value="Genomic_DNA"/>
</dbReference>
<comment type="similarity">
    <text evidence="6">Belongs to the cytochrome P450 family.</text>
</comment>
<evidence type="ECO:0000313" key="9">
    <source>
        <dbReference type="Proteomes" id="UP000187455"/>
    </source>
</evidence>
<keyword evidence="7" id="KW-0812">Transmembrane</keyword>
<feature type="transmembrane region" description="Helical" evidence="7">
    <location>
        <begin position="24"/>
        <end position="43"/>
    </location>
</feature>
<dbReference type="Pfam" id="PF00067">
    <property type="entry name" value="p450"/>
    <property type="match status" value="1"/>
</dbReference>
<evidence type="ECO:0000256" key="2">
    <source>
        <dbReference type="ARBA" id="ARBA00022723"/>
    </source>
</evidence>
<dbReference type="InterPro" id="IPR017972">
    <property type="entry name" value="Cyt_P450_CS"/>
</dbReference>
<dbReference type="InterPro" id="IPR050121">
    <property type="entry name" value="Cytochrome_P450_monoxygenase"/>
</dbReference>
<dbReference type="GO" id="GO:0008168">
    <property type="term" value="F:methyltransferase activity"/>
    <property type="evidence" value="ECO:0007669"/>
    <property type="project" value="UniProtKB-KW"/>
</dbReference>
<dbReference type="PANTHER" id="PTHR24305">
    <property type="entry name" value="CYTOCHROME P450"/>
    <property type="match status" value="1"/>
</dbReference>
<reference evidence="8 9" key="1">
    <citation type="journal article" date="2016" name="Mol. Biol. Evol.">
        <title>Genome-Wide Survey of Gut Fungi (Harpellales) Reveals the First Horizontally Transferred Ubiquitin Gene from a Mosquito Host.</title>
        <authorList>
            <person name="Wang Y."/>
            <person name="White M.M."/>
            <person name="Kvist S."/>
            <person name="Moncalvo J.M."/>
        </authorList>
    </citation>
    <scope>NUCLEOTIDE SEQUENCE [LARGE SCALE GENOMIC DNA]</scope>
    <source>
        <strain evidence="8 9">ALG-7-W6</strain>
    </source>
</reference>
<evidence type="ECO:0000256" key="5">
    <source>
        <dbReference type="PIRSR" id="PIRSR602401-1"/>
    </source>
</evidence>
<dbReference type="OrthoDB" id="1470350at2759"/>
<keyword evidence="4 5" id="KW-0408">Iron</keyword>
<dbReference type="PRINTS" id="PR00385">
    <property type="entry name" value="P450"/>
</dbReference>
<evidence type="ECO:0000256" key="3">
    <source>
        <dbReference type="ARBA" id="ARBA00023002"/>
    </source>
</evidence>
<dbReference type="InterPro" id="IPR001128">
    <property type="entry name" value="Cyt_P450"/>
</dbReference>
<dbReference type="Proteomes" id="UP000187455">
    <property type="component" value="Unassembled WGS sequence"/>
</dbReference>
<gene>
    <name evidence="8" type="ORF">AYI68_g4607</name>
</gene>
<dbReference type="GO" id="GO:0044550">
    <property type="term" value="P:secondary metabolite biosynthetic process"/>
    <property type="evidence" value="ECO:0007669"/>
    <property type="project" value="UniProtKB-ARBA"/>
</dbReference>
<dbReference type="GO" id="GO:0032259">
    <property type="term" value="P:methylation"/>
    <property type="evidence" value="ECO:0007669"/>
    <property type="project" value="UniProtKB-KW"/>
</dbReference>
<keyword evidence="6" id="KW-0503">Monooxygenase</keyword>
<evidence type="ECO:0000256" key="7">
    <source>
        <dbReference type="SAM" id="Phobius"/>
    </source>
</evidence>
<dbReference type="GO" id="GO:0005506">
    <property type="term" value="F:iron ion binding"/>
    <property type="evidence" value="ECO:0007669"/>
    <property type="project" value="InterPro"/>
</dbReference>
<dbReference type="GO" id="GO:0016705">
    <property type="term" value="F:oxidoreductase activity, acting on paired donors, with incorporation or reduction of molecular oxygen"/>
    <property type="evidence" value="ECO:0007669"/>
    <property type="project" value="InterPro"/>
</dbReference>
<comment type="caution">
    <text evidence="8">The sequence shown here is derived from an EMBL/GenBank/DDBJ whole genome shotgun (WGS) entry which is preliminary data.</text>
</comment>
<proteinExistence type="inferred from homology"/>
<sequence>MSKIIELAELAKSYVLKNWNNSSVLYSVLTAYGVYKVIYYAFFDRLRNVPGPFISRFTSFMTRKSMISGDFTDYLFDLHKKYGPVVRIGPNKVSDSSASDFKKVMASYRFRKSIEYEGFAGFHQNVFSTRDEEFNRMRRRQLGPAFSQTGLNSVEDLIEDICVSTFVNKLNKIVDSGNGSAQFNYFRYFQNVTADVIGELAFGERFHAVENDGHVVTDWVNDSIKSSFVFNSIPPLKAIRSMIPSLTIVDPRLKQFCLDSVKNRQNKIDKGEFSKDRVDILQMLMVAVNSTNKKPLSEDELVSEMGDMILAGVDTTSIAMTWLITYYMLYPEIYKRVVDEIRTNFPSEDHKITHKETREKLPYFIATVYETLRIKGSVGGGLAREAPVEGVDLSGYNIPHGTDIFMFVAGAHQDTQVWGDNLSFNPDRLLGPEGEPLKKEILAFSSGVRICPARNLAWMEIFTIVPNMIKNFDLSFPKNSLYGPNILDPNNGNEPKVPKDITFFTKPPANPERDCNIVITKHFF</sequence>
<organism evidence="8 9">
    <name type="scientific">Smittium mucronatum</name>
    <dbReference type="NCBI Taxonomy" id="133383"/>
    <lineage>
        <taxon>Eukaryota</taxon>
        <taxon>Fungi</taxon>
        <taxon>Fungi incertae sedis</taxon>
        <taxon>Zoopagomycota</taxon>
        <taxon>Kickxellomycotina</taxon>
        <taxon>Harpellomycetes</taxon>
        <taxon>Harpellales</taxon>
        <taxon>Legeriomycetaceae</taxon>
        <taxon>Smittium</taxon>
    </lineage>
</organism>
<keyword evidence="8" id="KW-0808">Transferase</keyword>
<dbReference type="STRING" id="133383.A0A1R0GWL5"/>
<dbReference type="GO" id="GO:0020037">
    <property type="term" value="F:heme binding"/>
    <property type="evidence" value="ECO:0007669"/>
    <property type="project" value="InterPro"/>
</dbReference>
<dbReference type="Gene3D" id="1.10.630.10">
    <property type="entry name" value="Cytochrome P450"/>
    <property type="match status" value="1"/>
</dbReference>
<evidence type="ECO:0000256" key="1">
    <source>
        <dbReference type="ARBA" id="ARBA00001971"/>
    </source>
</evidence>
<evidence type="ECO:0000256" key="4">
    <source>
        <dbReference type="ARBA" id="ARBA00023004"/>
    </source>
</evidence>
<dbReference type="InterPro" id="IPR036396">
    <property type="entry name" value="Cyt_P450_sf"/>
</dbReference>
<keyword evidence="9" id="KW-1185">Reference proteome</keyword>
<keyword evidence="3 6" id="KW-0560">Oxidoreductase</keyword>
<dbReference type="PRINTS" id="PR00463">
    <property type="entry name" value="EP450I"/>
</dbReference>
<dbReference type="GO" id="GO:0004497">
    <property type="term" value="F:monooxygenase activity"/>
    <property type="evidence" value="ECO:0007669"/>
    <property type="project" value="UniProtKB-KW"/>
</dbReference>
<evidence type="ECO:0000256" key="6">
    <source>
        <dbReference type="RuleBase" id="RU000461"/>
    </source>
</evidence>
<keyword evidence="2 5" id="KW-0479">Metal-binding</keyword>
<accession>A0A1R0GWL5</accession>
<dbReference type="SUPFAM" id="SSF48264">
    <property type="entry name" value="Cytochrome P450"/>
    <property type="match status" value="1"/>
</dbReference>